<feature type="transmembrane region" description="Helical" evidence="7">
    <location>
        <begin position="145"/>
        <end position="162"/>
    </location>
</feature>
<dbReference type="Pfam" id="PF01490">
    <property type="entry name" value="Aa_trans"/>
    <property type="match status" value="1"/>
</dbReference>
<dbReference type="GO" id="GO:0016020">
    <property type="term" value="C:membrane"/>
    <property type="evidence" value="ECO:0007669"/>
    <property type="project" value="UniProtKB-SubCell"/>
</dbReference>
<feature type="transmembrane region" description="Helical" evidence="7">
    <location>
        <begin position="424"/>
        <end position="448"/>
    </location>
</feature>
<reference evidence="9 10" key="1">
    <citation type="journal article" date="2021" name="Commun. Biol.">
        <title>The genome of Shorea leprosula (Dipterocarpaceae) highlights the ecological relevance of drought in aseasonal tropical rainforests.</title>
        <authorList>
            <person name="Ng K.K.S."/>
            <person name="Kobayashi M.J."/>
            <person name="Fawcett J.A."/>
            <person name="Hatakeyama M."/>
            <person name="Paape T."/>
            <person name="Ng C.H."/>
            <person name="Ang C.C."/>
            <person name="Tnah L.H."/>
            <person name="Lee C.T."/>
            <person name="Nishiyama T."/>
            <person name="Sese J."/>
            <person name="O'Brien M.J."/>
            <person name="Copetti D."/>
            <person name="Mohd Noor M.I."/>
            <person name="Ong R.C."/>
            <person name="Putra M."/>
            <person name="Sireger I.Z."/>
            <person name="Indrioko S."/>
            <person name="Kosugi Y."/>
            <person name="Izuno A."/>
            <person name="Isagi Y."/>
            <person name="Lee S.L."/>
            <person name="Shimizu K.K."/>
        </authorList>
    </citation>
    <scope>NUCLEOTIDE SEQUENCE [LARGE SCALE GENOMIC DNA]</scope>
    <source>
        <strain evidence="9">214</strain>
    </source>
</reference>
<accession>A0AAV5K7E0</accession>
<feature type="transmembrane region" description="Helical" evidence="7">
    <location>
        <begin position="257"/>
        <end position="278"/>
    </location>
</feature>
<protein>
    <recommendedName>
        <fullName evidence="8">Amino acid transporter transmembrane domain-containing protein</fullName>
    </recommendedName>
</protein>
<feature type="transmembrane region" description="Helical" evidence="7">
    <location>
        <begin position="20"/>
        <end position="38"/>
    </location>
</feature>
<feature type="transmembrane region" description="Helical" evidence="7">
    <location>
        <begin position="168"/>
        <end position="190"/>
    </location>
</feature>
<sequence>MDDFGDDDGGQNRTGTWMTASAHIITAVIGSGVLSLAWAIAQLGWIAGTVTLILFSIITWFTAILLTDCCRDPVTGKRQSSYIESVKSNLGGLNYNLCGVAQYVNLVGTSVGYTITSSISMAAIKRSNCFHKYGHDAGCHVSNNIFMVIFGIIQVVLSQTPNFHKLDFLSILAAIMSFGYSSIGLGLAIAKIAEGKSGNTSMTGVAVGVDVTSSQKVWKCLAAVGNIAFAYAFSNVLVEIQDTLKPNPPENRVMKTATTIGISVTTLFYVSCGLLGYAAFGNKAPGNFLTGFGFYDPFWLVDLANLFIIIHLLGAYQVYTQPVFKLVEDWCYMKWPESGFLREGSPIKIPVLGIYRFSMLRLVWRTLFVIVTTVMAMLFPFFNAILGLLGALAFWPLTVYFPIEMHISRLKIPRFSCNWMWLEVLSVVCLIVSLLAAAGSIEGIIKFLESYKPFNSVS</sequence>
<evidence type="ECO:0000313" key="10">
    <source>
        <dbReference type="Proteomes" id="UP001054252"/>
    </source>
</evidence>
<dbReference type="Proteomes" id="UP001054252">
    <property type="component" value="Unassembled WGS sequence"/>
</dbReference>
<evidence type="ECO:0000256" key="6">
    <source>
        <dbReference type="ARBA" id="ARBA00023136"/>
    </source>
</evidence>
<feature type="transmembrane region" description="Helical" evidence="7">
    <location>
        <begin position="103"/>
        <end position="124"/>
    </location>
</feature>
<dbReference type="GO" id="GO:0006865">
    <property type="term" value="P:amino acid transport"/>
    <property type="evidence" value="ECO:0007669"/>
    <property type="project" value="UniProtKB-KW"/>
</dbReference>
<comment type="subcellular location">
    <subcellularLocation>
        <location evidence="1">Membrane</location>
    </subcellularLocation>
</comment>
<evidence type="ECO:0000256" key="4">
    <source>
        <dbReference type="ARBA" id="ARBA00022970"/>
    </source>
</evidence>
<keyword evidence="10" id="KW-1185">Reference proteome</keyword>
<gene>
    <name evidence="9" type="ORF">SLEP1_g29996</name>
</gene>
<evidence type="ECO:0000256" key="1">
    <source>
        <dbReference type="ARBA" id="ARBA00004370"/>
    </source>
</evidence>
<dbReference type="InterPro" id="IPR013057">
    <property type="entry name" value="AA_transpt_TM"/>
</dbReference>
<evidence type="ECO:0000313" key="9">
    <source>
        <dbReference type="EMBL" id="GKV19777.1"/>
    </source>
</evidence>
<keyword evidence="4" id="KW-0029">Amino-acid transport</keyword>
<feature type="transmembrane region" description="Helical" evidence="7">
    <location>
        <begin position="298"/>
        <end position="316"/>
    </location>
</feature>
<comment type="caution">
    <text evidence="9">The sequence shown here is derived from an EMBL/GenBank/DDBJ whole genome shotgun (WGS) entry which is preliminary data.</text>
</comment>
<keyword evidence="6 7" id="KW-0472">Membrane</keyword>
<name>A0AAV5K7E0_9ROSI</name>
<evidence type="ECO:0000256" key="2">
    <source>
        <dbReference type="ARBA" id="ARBA00022448"/>
    </source>
</evidence>
<keyword evidence="5 7" id="KW-1133">Transmembrane helix</keyword>
<keyword evidence="2" id="KW-0813">Transport</keyword>
<organism evidence="9 10">
    <name type="scientific">Rubroshorea leprosula</name>
    <dbReference type="NCBI Taxonomy" id="152421"/>
    <lineage>
        <taxon>Eukaryota</taxon>
        <taxon>Viridiplantae</taxon>
        <taxon>Streptophyta</taxon>
        <taxon>Embryophyta</taxon>
        <taxon>Tracheophyta</taxon>
        <taxon>Spermatophyta</taxon>
        <taxon>Magnoliopsida</taxon>
        <taxon>eudicotyledons</taxon>
        <taxon>Gunneridae</taxon>
        <taxon>Pentapetalae</taxon>
        <taxon>rosids</taxon>
        <taxon>malvids</taxon>
        <taxon>Malvales</taxon>
        <taxon>Dipterocarpaceae</taxon>
        <taxon>Rubroshorea</taxon>
    </lineage>
</organism>
<feature type="transmembrane region" description="Helical" evidence="7">
    <location>
        <begin position="385"/>
        <end position="403"/>
    </location>
</feature>
<evidence type="ECO:0000259" key="8">
    <source>
        <dbReference type="Pfam" id="PF01490"/>
    </source>
</evidence>
<evidence type="ECO:0000256" key="3">
    <source>
        <dbReference type="ARBA" id="ARBA00022692"/>
    </source>
</evidence>
<dbReference type="EMBL" id="BPVZ01000053">
    <property type="protein sequence ID" value="GKV19777.1"/>
    <property type="molecule type" value="Genomic_DNA"/>
</dbReference>
<feature type="transmembrane region" description="Helical" evidence="7">
    <location>
        <begin position="362"/>
        <end position="379"/>
    </location>
</feature>
<evidence type="ECO:0000256" key="5">
    <source>
        <dbReference type="ARBA" id="ARBA00022989"/>
    </source>
</evidence>
<dbReference type="PANTHER" id="PTHR48017">
    <property type="entry name" value="OS05G0424000 PROTEIN-RELATED"/>
    <property type="match status" value="1"/>
</dbReference>
<feature type="domain" description="Amino acid transporter transmembrane" evidence="8">
    <location>
        <begin position="13"/>
        <end position="445"/>
    </location>
</feature>
<evidence type="ECO:0000256" key="7">
    <source>
        <dbReference type="SAM" id="Phobius"/>
    </source>
</evidence>
<keyword evidence="3 7" id="KW-0812">Transmembrane</keyword>
<dbReference type="AlphaFoldDB" id="A0AAV5K7E0"/>
<feature type="transmembrane region" description="Helical" evidence="7">
    <location>
        <begin position="45"/>
        <end position="66"/>
    </location>
</feature>
<proteinExistence type="predicted"/>